<sequence length="47" mass="4965">MAKLNRNDSLEQRAQQAQNASGAAARETEAADAGINKKLNGPNRPST</sequence>
<evidence type="ECO:0000313" key="2">
    <source>
        <dbReference type="EMBL" id="MFC7749480.1"/>
    </source>
</evidence>
<evidence type="ECO:0000313" key="3">
    <source>
        <dbReference type="Proteomes" id="UP001596528"/>
    </source>
</evidence>
<dbReference type="RefSeq" id="WP_170209414.1">
    <property type="nucleotide sequence ID" value="NZ_JBHTGQ010000014.1"/>
</dbReference>
<keyword evidence="3" id="KW-1185">Reference proteome</keyword>
<feature type="compositionally biased region" description="Basic and acidic residues" evidence="1">
    <location>
        <begin position="1"/>
        <end position="11"/>
    </location>
</feature>
<name>A0ABW2V3V5_9BACL</name>
<evidence type="ECO:0000256" key="1">
    <source>
        <dbReference type="SAM" id="MobiDB-lite"/>
    </source>
</evidence>
<feature type="region of interest" description="Disordered" evidence="1">
    <location>
        <begin position="1"/>
        <end position="47"/>
    </location>
</feature>
<feature type="compositionally biased region" description="Low complexity" evidence="1">
    <location>
        <begin position="12"/>
        <end position="25"/>
    </location>
</feature>
<reference evidence="3" key="1">
    <citation type="journal article" date="2019" name="Int. J. Syst. Evol. Microbiol.">
        <title>The Global Catalogue of Microorganisms (GCM) 10K type strain sequencing project: providing services to taxonomists for standard genome sequencing and annotation.</title>
        <authorList>
            <consortium name="The Broad Institute Genomics Platform"/>
            <consortium name="The Broad Institute Genome Sequencing Center for Infectious Disease"/>
            <person name="Wu L."/>
            <person name="Ma J."/>
        </authorList>
    </citation>
    <scope>NUCLEOTIDE SEQUENCE [LARGE SCALE GENOMIC DNA]</scope>
    <source>
        <strain evidence="3">JCM 18657</strain>
    </source>
</reference>
<protein>
    <submittedName>
        <fullName evidence="2">Uncharacterized protein</fullName>
    </submittedName>
</protein>
<proteinExistence type="predicted"/>
<dbReference type="Proteomes" id="UP001596528">
    <property type="component" value="Unassembled WGS sequence"/>
</dbReference>
<dbReference type="EMBL" id="JBHTGQ010000014">
    <property type="protein sequence ID" value="MFC7749480.1"/>
    <property type="molecule type" value="Genomic_DNA"/>
</dbReference>
<gene>
    <name evidence="2" type="ORF">ACFQWB_05910</name>
</gene>
<accession>A0ABW2V3V5</accession>
<comment type="caution">
    <text evidence="2">The sequence shown here is derived from an EMBL/GenBank/DDBJ whole genome shotgun (WGS) entry which is preliminary data.</text>
</comment>
<organism evidence="2 3">
    <name type="scientific">Paenibacillus thermoaerophilus</name>
    <dbReference type="NCBI Taxonomy" id="1215385"/>
    <lineage>
        <taxon>Bacteria</taxon>
        <taxon>Bacillati</taxon>
        <taxon>Bacillota</taxon>
        <taxon>Bacilli</taxon>
        <taxon>Bacillales</taxon>
        <taxon>Paenibacillaceae</taxon>
        <taxon>Paenibacillus</taxon>
    </lineage>
</organism>